<reference evidence="17" key="1">
    <citation type="submission" date="2019-11" db="EMBL/GenBank/DDBJ databases">
        <authorList>
            <person name="Feng L."/>
        </authorList>
    </citation>
    <scope>NUCLEOTIDE SEQUENCE</scope>
    <source>
        <strain evidence="17">CnexileLFYP112</strain>
    </source>
</reference>
<dbReference type="InterPro" id="IPR003594">
    <property type="entry name" value="HATPase_dom"/>
</dbReference>
<evidence type="ECO:0000313" key="17">
    <source>
        <dbReference type="EMBL" id="VYT14527.1"/>
    </source>
</evidence>
<keyword evidence="13 15" id="KW-0472">Membrane</keyword>
<feature type="transmembrane region" description="Helical" evidence="15">
    <location>
        <begin position="513"/>
        <end position="537"/>
    </location>
</feature>
<dbReference type="InterPro" id="IPR050398">
    <property type="entry name" value="HssS/ArlS-like"/>
</dbReference>
<dbReference type="PANTHER" id="PTHR45528">
    <property type="entry name" value="SENSOR HISTIDINE KINASE CPXA"/>
    <property type="match status" value="1"/>
</dbReference>
<dbReference type="Pfam" id="PF00512">
    <property type="entry name" value="HisKA"/>
    <property type="match status" value="1"/>
</dbReference>
<dbReference type="Pfam" id="PF02518">
    <property type="entry name" value="HATPase_c"/>
    <property type="match status" value="1"/>
</dbReference>
<dbReference type="Gene3D" id="1.10.287.130">
    <property type="match status" value="1"/>
</dbReference>
<feature type="transmembrane region" description="Helical" evidence="15">
    <location>
        <begin position="417"/>
        <end position="437"/>
    </location>
</feature>
<name>A0A6N2UAM6_9FIRM</name>
<comment type="catalytic activity">
    <reaction evidence="1">
        <text>ATP + protein L-histidine = ADP + protein N-phospho-L-histidine.</text>
        <dbReference type="EC" id="2.7.13.3"/>
    </reaction>
</comment>
<dbReference type="AlphaFoldDB" id="A0A6N2UAM6"/>
<sequence length="851" mass="97110">MKHWYKSAPMKGILLILEHIFAVLAVLCVVFILIYPGQEYGKNLNDLSKGEYKETRGFEENLQSASHTILNQIDLQKNFETDGKYDANKLVDIMAYMDSQKITGEDESGIAYRLGDLSDWIDNWGTEESSGDSIIVCKKADGTYAYYTEEEFAKLFKEGLKFSDDTSDVDQMEELEDGYVEENYYDEDVMQVLDADGKVVYTDCWNMTAIPERYMTADGKSLLQIVNENPKWNGKLSEIYRALSNTLSNLESELSAYEQFQEYWTEGNTNLTYIFADFNSGKLYTNRQVYTDINNMQEYVKNFTESGKYVVVTPKLADFKTNLDTEADNWSSRTMAGTDNYMYVVSVDTKYPIQDSFYLQNKLFDKYAPMINTMLVVALVSIAGFFIGFVWLTIIAGRNGKDDGVHLMWFDRVKTELALALIVGVWVLALSFVYALIDTWGVKYWSNGYRTYAATILERGFLDDDWILLGFAMLLCCAAFFIGHLSIVRRIKAKMLWKNSVLRWLIRGLKKFFAYRSCTFKVTAGALAFIVVHWIAIGTMGTGGWMFVMFLVEGVTLYYLIRKAIARQKLKDGIRHIADGNVEYQIPTRGLKDDELDMALHINHIGEGLSKAVEKSMKDERLKTDLITNVSHDIKTPLTSIINYVDLLKRENIQDPKIQGYLDILEAKAQRLKHLTEDVVEASKISSGNITMEYMNINFVEMINQTTGEFAEKFEKRNLQIVLNVPEKPVMVRTDGRRMWRVIENIYNNAAKYALEGTRVYADLIEKEHTVEFSLKNISEQPLNISADELTERFIRGDVSRSTEGSGLGLSIAKNLTELQGGKFELYLDGDLFKVTIVFPKAVVGQSVTKS</sequence>
<dbReference type="PANTHER" id="PTHR45528:SF1">
    <property type="entry name" value="SENSOR HISTIDINE KINASE CPXA"/>
    <property type="match status" value="1"/>
</dbReference>
<keyword evidence="10" id="KW-0067">ATP-binding</keyword>
<keyword evidence="4" id="KW-1003">Cell membrane</keyword>
<evidence type="ECO:0000256" key="5">
    <source>
        <dbReference type="ARBA" id="ARBA00022553"/>
    </source>
</evidence>
<evidence type="ECO:0000256" key="13">
    <source>
        <dbReference type="ARBA" id="ARBA00023136"/>
    </source>
</evidence>
<feature type="transmembrane region" description="Helical" evidence="15">
    <location>
        <begin position="12"/>
        <end position="35"/>
    </location>
</feature>
<keyword evidence="6 17" id="KW-0808">Transferase</keyword>
<evidence type="ECO:0000256" key="15">
    <source>
        <dbReference type="SAM" id="Phobius"/>
    </source>
</evidence>
<dbReference type="InterPro" id="IPR005467">
    <property type="entry name" value="His_kinase_dom"/>
</dbReference>
<feature type="coiled-coil region" evidence="14">
    <location>
        <begin position="233"/>
        <end position="260"/>
    </location>
</feature>
<keyword evidence="5" id="KW-0597">Phosphoprotein</keyword>
<dbReference type="GO" id="GO:0005886">
    <property type="term" value="C:plasma membrane"/>
    <property type="evidence" value="ECO:0007669"/>
    <property type="project" value="UniProtKB-SubCell"/>
</dbReference>
<comment type="subcellular location">
    <subcellularLocation>
        <location evidence="2">Cell membrane</location>
        <topology evidence="2">Multi-pass membrane protein</topology>
    </subcellularLocation>
</comment>
<dbReference type="Gene3D" id="3.30.565.10">
    <property type="entry name" value="Histidine kinase-like ATPase, C-terminal domain"/>
    <property type="match status" value="1"/>
</dbReference>
<evidence type="ECO:0000256" key="6">
    <source>
        <dbReference type="ARBA" id="ARBA00022679"/>
    </source>
</evidence>
<evidence type="ECO:0000256" key="1">
    <source>
        <dbReference type="ARBA" id="ARBA00000085"/>
    </source>
</evidence>
<dbReference type="InterPro" id="IPR036097">
    <property type="entry name" value="HisK_dim/P_sf"/>
</dbReference>
<evidence type="ECO:0000256" key="3">
    <source>
        <dbReference type="ARBA" id="ARBA00012438"/>
    </source>
</evidence>
<evidence type="ECO:0000256" key="4">
    <source>
        <dbReference type="ARBA" id="ARBA00022475"/>
    </source>
</evidence>
<keyword evidence="14" id="KW-0175">Coiled coil</keyword>
<dbReference type="InterPro" id="IPR036890">
    <property type="entry name" value="HATPase_C_sf"/>
</dbReference>
<dbReference type="EC" id="2.7.13.3" evidence="3"/>
<feature type="transmembrane region" description="Helical" evidence="15">
    <location>
        <begin position="543"/>
        <end position="561"/>
    </location>
</feature>
<dbReference type="SMART" id="SM00388">
    <property type="entry name" value="HisKA"/>
    <property type="match status" value="1"/>
</dbReference>
<evidence type="ECO:0000256" key="7">
    <source>
        <dbReference type="ARBA" id="ARBA00022692"/>
    </source>
</evidence>
<evidence type="ECO:0000256" key="8">
    <source>
        <dbReference type="ARBA" id="ARBA00022741"/>
    </source>
</evidence>
<organism evidence="17">
    <name type="scientific">[Clostridium] nexile</name>
    <dbReference type="NCBI Taxonomy" id="29361"/>
    <lineage>
        <taxon>Bacteria</taxon>
        <taxon>Bacillati</taxon>
        <taxon>Bacillota</taxon>
        <taxon>Clostridia</taxon>
        <taxon>Lachnospirales</taxon>
        <taxon>Lachnospiraceae</taxon>
        <taxon>Tyzzerella</taxon>
    </lineage>
</organism>
<keyword evidence="11 15" id="KW-1133">Transmembrane helix</keyword>
<feature type="transmembrane region" description="Helical" evidence="15">
    <location>
        <begin position="374"/>
        <end position="396"/>
    </location>
</feature>
<gene>
    <name evidence="17" type="primary">phoR_6</name>
    <name evidence="17" type="ORF">CNLFYP112_01986</name>
</gene>
<dbReference type="SMART" id="SM00387">
    <property type="entry name" value="HATPase_c"/>
    <property type="match status" value="1"/>
</dbReference>
<evidence type="ECO:0000256" key="2">
    <source>
        <dbReference type="ARBA" id="ARBA00004651"/>
    </source>
</evidence>
<dbReference type="SUPFAM" id="SSF55874">
    <property type="entry name" value="ATPase domain of HSP90 chaperone/DNA topoisomerase II/histidine kinase"/>
    <property type="match status" value="1"/>
</dbReference>
<evidence type="ECO:0000256" key="14">
    <source>
        <dbReference type="SAM" id="Coils"/>
    </source>
</evidence>
<feature type="transmembrane region" description="Helical" evidence="15">
    <location>
        <begin position="466"/>
        <end position="488"/>
    </location>
</feature>
<dbReference type="EMBL" id="CACRTG010000015">
    <property type="protein sequence ID" value="VYT14527.1"/>
    <property type="molecule type" value="Genomic_DNA"/>
</dbReference>
<keyword evidence="9" id="KW-0418">Kinase</keyword>
<keyword evidence="7 15" id="KW-0812">Transmembrane</keyword>
<dbReference type="SUPFAM" id="SSF47384">
    <property type="entry name" value="Homodimeric domain of signal transducing histidine kinase"/>
    <property type="match status" value="1"/>
</dbReference>
<evidence type="ECO:0000256" key="12">
    <source>
        <dbReference type="ARBA" id="ARBA00023012"/>
    </source>
</evidence>
<dbReference type="InterPro" id="IPR003661">
    <property type="entry name" value="HisK_dim/P_dom"/>
</dbReference>
<feature type="domain" description="Histidine kinase" evidence="16">
    <location>
        <begin position="629"/>
        <end position="843"/>
    </location>
</feature>
<protein>
    <recommendedName>
        <fullName evidence="3">histidine kinase</fullName>
        <ecNumber evidence="3">2.7.13.3</ecNumber>
    </recommendedName>
</protein>
<dbReference type="CDD" id="cd00082">
    <property type="entry name" value="HisKA"/>
    <property type="match status" value="1"/>
</dbReference>
<accession>A0A6N2UAM6</accession>
<evidence type="ECO:0000256" key="10">
    <source>
        <dbReference type="ARBA" id="ARBA00022840"/>
    </source>
</evidence>
<keyword evidence="8" id="KW-0547">Nucleotide-binding</keyword>
<evidence type="ECO:0000256" key="11">
    <source>
        <dbReference type="ARBA" id="ARBA00022989"/>
    </source>
</evidence>
<dbReference type="PROSITE" id="PS50109">
    <property type="entry name" value="HIS_KIN"/>
    <property type="match status" value="1"/>
</dbReference>
<proteinExistence type="predicted"/>
<dbReference type="GO" id="GO:0005524">
    <property type="term" value="F:ATP binding"/>
    <property type="evidence" value="ECO:0007669"/>
    <property type="project" value="UniProtKB-KW"/>
</dbReference>
<dbReference type="GO" id="GO:0000155">
    <property type="term" value="F:phosphorelay sensor kinase activity"/>
    <property type="evidence" value="ECO:0007669"/>
    <property type="project" value="InterPro"/>
</dbReference>
<keyword evidence="12" id="KW-0902">Two-component regulatory system</keyword>
<evidence type="ECO:0000256" key="9">
    <source>
        <dbReference type="ARBA" id="ARBA00022777"/>
    </source>
</evidence>
<evidence type="ECO:0000259" key="16">
    <source>
        <dbReference type="PROSITE" id="PS50109"/>
    </source>
</evidence>